<dbReference type="PANTHER" id="PTHR21666:SF288">
    <property type="entry name" value="CELL DIVISION PROTEIN YTFB"/>
    <property type="match status" value="1"/>
</dbReference>
<dbReference type="GO" id="GO:0006508">
    <property type="term" value="P:proteolysis"/>
    <property type="evidence" value="ECO:0007669"/>
    <property type="project" value="UniProtKB-KW"/>
</dbReference>
<gene>
    <name evidence="10" type="ORF">CLV94_1286</name>
</gene>
<dbReference type="InterPro" id="IPR045834">
    <property type="entry name" value="Csd3_N2"/>
</dbReference>
<dbReference type="Pfam" id="PF19425">
    <property type="entry name" value="Csd3_N2"/>
    <property type="match status" value="1"/>
</dbReference>
<keyword evidence="3" id="KW-0645">Protease</keyword>
<dbReference type="InterPro" id="IPR050570">
    <property type="entry name" value="Cell_wall_metabolism_enzyme"/>
</dbReference>
<dbReference type="InterPro" id="IPR011055">
    <property type="entry name" value="Dup_hybrid_motif"/>
</dbReference>
<keyword evidence="11" id="KW-1185">Reference proteome</keyword>
<dbReference type="EMBL" id="RBLC01000001">
    <property type="protein sequence ID" value="RKS26229.1"/>
    <property type="molecule type" value="Genomic_DNA"/>
</dbReference>
<dbReference type="PANTHER" id="PTHR21666">
    <property type="entry name" value="PEPTIDASE-RELATED"/>
    <property type="match status" value="1"/>
</dbReference>
<comment type="caution">
    <text evidence="10">The sequence shown here is derived from an EMBL/GenBank/DDBJ whole genome shotgun (WGS) entry which is preliminary data.</text>
</comment>
<organism evidence="10 11">
    <name type="scientific">Flavobacterium endophyticum</name>
    <dbReference type="NCBI Taxonomy" id="1540163"/>
    <lineage>
        <taxon>Bacteria</taxon>
        <taxon>Pseudomonadati</taxon>
        <taxon>Bacteroidota</taxon>
        <taxon>Flavobacteriia</taxon>
        <taxon>Flavobacteriales</taxon>
        <taxon>Flavobacteriaceae</taxon>
        <taxon>Flavobacterium</taxon>
    </lineage>
</organism>
<comment type="subcellular location">
    <subcellularLocation>
        <location evidence="2">Cell envelope</location>
    </subcellularLocation>
</comment>
<reference evidence="10 11" key="1">
    <citation type="submission" date="2018-10" db="EMBL/GenBank/DDBJ databases">
        <title>Genomic Encyclopedia of Archaeal and Bacterial Type Strains, Phase II (KMG-II): from individual species to whole genera.</title>
        <authorList>
            <person name="Goeker M."/>
        </authorList>
    </citation>
    <scope>NUCLEOTIDE SEQUENCE [LARGE SCALE GENOMIC DNA]</scope>
    <source>
        <strain evidence="10 11">DSM 29537</strain>
    </source>
</reference>
<dbReference type="GO" id="GO:0046872">
    <property type="term" value="F:metal ion binding"/>
    <property type="evidence" value="ECO:0007669"/>
    <property type="project" value="UniProtKB-KW"/>
</dbReference>
<evidence type="ECO:0000256" key="5">
    <source>
        <dbReference type="ARBA" id="ARBA00022801"/>
    </source>
</evidence>
<keyword evidence="4" id="KW-0479">Metal-binding</keyword>
<evidence type="ECO:0000256" key="4">
    <source>
        <dbReference type="ARBA" id="ARBA00022723"/>
    </source>
</evidence>
<dbReference type="OrthoDB" id="9810477at2"/>
<dbReference type="AlphaFoldDB" id="A0A495MPD8"/>
<evidence type="ECO:0000256" key="2">
    <source>
        <dbReference type="ARBA" id="ARBA00004196"/>
    </source>
</evidence>
<dbReference type="Gene3D" id="2.70.70.10">
    <property type="entry name" value="Glucose Permease (Domain IIA)"/>
    <property type="match status" value="1"/>
</dbReference>
<dbReference type="PROSITE" id="PS51257">
    <property type="entry name" value="PROKAR_LIPOPROTEIN"/>
    <property type="match status" value="1"/>
</dbReference>
<dbReference type="Gene3D" id="3.10.450.350">
    <property type="match status" value="2"/>
</dbReference>
<keyword evidence="5 10" id="KW-0378">Hydrolase</keyword>
<name>A0A495MPD8_9FLAO</name>
<proteinExistence type="predicted"/>
<comment type="cofactor">
    <cofactor evidence="1">
        <name>Zn(2+)</name>
        <dbReference type="ChEBI" id="CHEBI:29105"/>
    </cofactor>
</comment>
<evidence type="ECO:0000256" key="1">
    <source>
        <dbReference type="ARBA" id="ARBA00001947"/>
    </source>
</evidence>
<evidence type="ECO:0000313" key="10">
    <source>
        <dbReference type="EMBL" id="RKS26229.1"/>
    </source>
</evidence>
<dbReference type="GO" id="GO:0030313">
    <property type="term" value="C:cell envelope"/>
    <property type="evidence" value="ECO:0007669"/>
    <property type="project" value="UniProtKB-SubCell"/>
</dbReference>
<dbReference type="Pfam" id="PF01551">
    <property type="entry name" value="Peptidase_M23"/>
    <property type="match status" value="1"/>
</dbReference>
<keyword evidence="6" id="KW-0862">Zinc</keyword>
<protein>
    <submittedName>
        <fullName evidence="10">Murein DD-endopeptidase MepM/ murein hydrolase activator NlpD</fullName>
    </submittedName>
</protein>
<feature type="domain" description="M23ase beta-sheet core" evidence="8">
    <location>
        <begin position="280"/>
        <end position="373"/>
    </location>
</feature>
<evidence type="ECO:0000256" key="6">
    <source>
        <dbReference type="ARBA" id="ARBA00022833"/>
    </source>
</evidence>
<keyword evidence="7" id="KW-0482">Metalloprotease</keyword>
<evidence type="ECO:0000256" key="3">
    <source>
        <dbReference type="ARBA" id="ARBA00022670"/>
    </source>
</evidence>
<feature type="domain" description="Csd3-like second N-terminal" evidence="9">
    <location>
        <begin position="144"/>
        <end position="267"/>
    </location>
</feature>
<dbReference type="RefSeq" id="WP_121375570.1">
    <property type="nucleotide sequence ID" value="NZ_RBLC01000001.1"/>
</dbReference>
<evidence type="ECO:0000256" key="7">
    <source>
        <dbReference type="ARBA" id="ARBA00023049"/>
    </source>
</evidence>
<dbReference type="Proteomes" id="UP000277579">
    <property type="component" value="Unassembled WGS sequence"/>
</dbReference>
<accession>A0A495MPD8</accession>
<dbReference type="GO" id="GO:0004222">
    <property type="term" value="F:metalloendopeptidase activity"/>
    <property type="evidence" value="ECO:0007669"/>
    <property type="project" value="TreeGrafter"/>
</dbReference>
<evidence type="ECO:0000313" key="11">
    <source>
        <dbReference type="Proteomes" id="UP000277579"/>
    </source>
</evidence>
<sequence length="414" mass="46877">MKYAVLTLLLLFTLISCNDKEEKNDKENKTEVPVKEPIVVEFGFTLNDFQVVNDTVKNGDTFGTLMDKHDLGKYKVHEITEKAKDSFNFRDIRAGRPYTILKSKKAPNTVQVFIYQPDNIHYNVIDLRDSIVAYRNKKPITIKRRTIATEIEGSLSETLSKAGVDASLAQNLADIYAYSVDFFKIQKGDKFAVTFNEKYISDTIYAGVESLEASFFEYKGKKIYAFPFKQDTTAKKVNYYDEEGKVLKTMFLKAPLKFGFRISSKFSTRRFHPVQQRFKAHNGTDYAAPSGTPIITTANGVVEKTGYTAGNGNFVKVKHNGTYSTQYLHMSKILVRRGQRVSQGDVIGKVGSTGLATGPHVCYRFWKNGVQVDALKQKLPNSIPMDAKYKPRFIAEMTPLKKELDSIATIKFKK</sequence>
<evidence type="ECO:0000259" key="8">
    <source>
        <dbReference type="Pfam" id="PF01551"/>
    </source>
</evidence>
<dbReference type="SUPFAM" id="SSF51261">
    <property type="entry name" value="Duplicated hybrid motif"/>
    <property type="match status" value="1"/>
</dbReference>
<dbReference type="CDD" id="cd12797">
    <property type="entry name" value="M23_peptidase"/>
    <property type="match status" value="1"/>
</dbReference>
<evidence type="ECO:0000259" key="9">
    <source>
        <dbReference type="Pfam" id="PF19425"/>
    </source>
</evidence>
<dbReference type="InterPro" id="IPR016047">
    <property type="entry name" value="M23ase_b-sheet_dom"/>
</dbReference>